<keyword evidence="5" id="KW-1185">Reference proteome</keyword>
<proteinExistence type="inferred from homology"/>
<evidence type="ECO:0000256" key="2">
    <source>
        <dbReference type="RuleBase" id="RU366025"/>
    </source>
</evidence>
<feature type="domain" description="USP" evidence="3">
    <location>
        <begin position="86"/>
        <end position="566"/>
    </location>
</feature>
<dbReference type="PANTHER" id="PTHR21646:SF23">
    <property type="entry name" value="UBIQUITIN CARBOXYL-TERMINAL HYDROLASE USP2"/>
    <property type="match status" value="1"/>
</dbReference>
<comment type="caution">
    <text evidence="4">The sequence shown here is derived from an EMBL/GenBank/DDBJ whole genome shotgun (WGS) entry which is preliminary data.</text>
</comment>
<evidence type="ECO:0000259" key="3">
    <source>
        <dbReference type="PROSITE" id="PS50235"/>
    </source>
</evidence>
<protein>
    <recommendedName>
        <fullName evidence="2">Ubiquitin carboxyl-terminal hydrolase</fullName>
        <ecNumber evidence="2">3.4.19.12</ecNumber>
    </recommendedName>
</protein>
<dbReference type="AlphaFoldDB" id="A0A9R1W5I9"/>
<comment type="similarity">
    <text evidence="1 2">Belongs to the peptidase C19 family.</text>
</comment>
<dbReference type="InterPro" id="IPR028889">
    <property type="entry name" value="USP"/>
</dbReference>
<dbReference type="SUPFAM" id="SSF54001">
    <property type="entry name" value="Cysteine proteinases"/>
    <property type="match status" value="1"/>
</dbReference>
<dbReference type="PROSITE" id="PS00973">
    <property type="entry name" value="USP_2"/>
    <property type="match status" value="1"/>
</dbReference>
<dbReference type="PROSITE" id="PS50235">
    <property type="entry name" value="USP_3"/>
    <property type="match status" value="1"/>
</dbReference>
<dbReference type="InterPro" id="IPR001394">
    <property type="entry name" value="Peptidase_C19_UCH"/>
</dbReference>
<dbReference type="InterPro" id="IPR050185">
    <property type="entry name" value="Ub_carboxyl-term_hydrolase"/>
</dbReference>
<keyword evidence="2" id="KW-0645">Protease</keyword>
<dbReference type="GO" id="GO:0004843">
    <property type="term" value="F:cysteine-type deubiquitinase activity"/>
    <property type="evidence" value="ECO:0007669"/>
    <property type="project" value="UniProtKB-UniRule"/>
</dbReference>
<dbReference type="GO" id="GO:0016579">
    <property type="term" value="P:protein deubiquitination"/>
    <property type="evidence" value="ECO:0007669"/>
    <property type="project" value="InterPro"/>
</dbReference>
<gene>
    <name evidence="4" type="ORF">LSAT_V11C200073750</name>
</gene>
<dbReference type="EMBL" id="NBSK02000002">
    <property type="protein sequence ID" value="KAJ0220222.1"/>
    <property type="molecule type" value="Genomic_DNA"/>
</dbReference>
<evidence type="ECO:0000313" key="5">
    <source>
        <dbReference type="Proteomes" id="UP000235145"/>
    </source>
</evidence>
<accession>A0A9R1W5I9</accession>
<dbReference type="Proteomes" id="UP000235145">
    <property type="component" value="Unassembled WGS sequence"/>
</dbReference>
<dbReference type="InterPro" id="IPR018200">
    <property type="entry name" value="USP_CS"/>
</dbReference>
<dbReference type="PANTHER" id="PTHR21646">
    <property type="entry name" value="UBIQUITIN CARBOXYL-TERMINAL HYDROLASE"/>
    <property type="match status" value="1"/>
</dbReference>
<reference evidence="4 5" key="1">
    <citation type="journal article" date="2017" name="Nat. Commun.">
        <title>Genome assembly with in vitro proximity ligation data and whole-genome triplication in lettuce.</title>
        <authorList>
            <person name="Reyes-Chin-Wo S."/>
            <person name="Wang Z."/>
            <person name="Yang X."/>
            <person name="Kozik A."/>
            <person name="Arikit S."/>
            <person name="Song C."/>
            <person name="Xia L."/>
            <person name="Froenicke L."/>
            <person name="Lavelle D.O."/>
            <person name="Truco M.J."/>
            <person name="Xia R."/>
            <person name="Zhu S."/>
            <person name="Xu C."/>
            <person name="Xu H."/>
            <person name="Xu X."/>
            <person name="Cox K."/>
            <person name="Korf I."/>
            <person name="Meyers B.C."/>
            <person name="Michelmore R.W."/>
        </authorList>
    </citation>
    <scope>NUCLEOTIDE SEQUENCE [LARGE SCALE GENOMIC DNA]</scope>
    <source>
        <strain evidence="5">cv. Salinas</strain>
        <tissue evidence="4">Seedlings</tissue>
    </source>
</reference>
<dbReference type="EC" id="3.4.19.12" evidence="2"/>
<dbReference type="Pfam" id="PF00443">
    <property type="entry name" value="UCH"/>
    <property type="match status" value="1"/>
</dbReference>
<keyword evidence="2" id="KW-0833">Ubl conjugation pathway</keyword>
<keyword evidence="2" id="KW-0378">Hydrolase</keyword>
<evidence type="ECO:0000313" key="4">
    <source>
        <dbReference type="EMBL" id="KAJ0220222.1"/>
    </source>
</evidence>
<sequence length="569" mass="64040">MKIHGDVNVQSLFHSFRHGFRSLSHNAHWVTSSGFQISIASSILSVAGLILAFRDERGRRGFNNLFLSWSSSSESESSPEKSWVVPGLQNLGNNCFLNVVLQALASCSSFLSSLQKIVEDFEASSEIEVNEDMPLAVSLNALLQELRIIRHKGKVLSPRKVMLAMALYTPNFNLTSQQDAEEALAHMLSSLREECSVCFGSNHNSLTIATASSNRILSPNGRIIHSDLERWTQSFLGPFNGIIGSILTCQSCSFQISLDFQFFNCLYLSPPTYGGGSIMPGCSIEDCMKQFFVAERLENYFCTHCWHTSATKYLSLLNKNETDIEKLQNCSKQDTCGCRNIQSLKSLPWSNNYSHTFKQLHIARSPKILCLNLQRASINAFGESVKLQGHISFPLSLNMSRFQNRGVEIKHMEQNQQPIRYSHIFKLQNDSHPLCNVYKQGKESNLTEKYTDFVETKQPCSEVDSELEIQEEQSHETLKSTPNGDHTYNLVSVVEHFGSTGGGHYTVYRRVSKKKTNDDNNNNTEIDVISEPCDVYWVGVSDSHVCRVSEEDVLGSRASLLFYERVLES</sequence>
<organism evidence="4 5">
    <name type="scientific">Lactuca sativa</name>
    <name type="common">Garden lettuce</name>
    <dbReference type="NCBI Taxonomy" id="4236"/>
    <lineage>
        <taxon>Eukaryota</taxon>
        <taxon>Viridiplantae</taxon>
        <taxon>Streptophyta</taxon>
        <taxon>Embryophyta</taxon>
        <taxon>Tracheophyta</taxon>
        <taxon>Spermatophyta</taxon>
        <taxon>Magnoliopsida</taxon>
        <taxon>eudicotyledons</taxon>
        <taxon>Gunneridae</taxon>
        <taxon>Pentapetalae</taxon>
        <taxon>asterids</taxon>
        <taxon>campanulids</taxon>
        <taxon>Asterales</taxon>
        <taxon>Asteraceae</taxon>
        <taxon>Cichorioideae</taxon>
        <taxon>Cichorieae</taxon>
        <taxon>Lactucinae</taxon>
        <taxon>Lactuca</taxon>
    </lineage>
</organism>
<name>A0A9R1W5I9_LACSA</name>
<dbReference type="OrthoDB" id="2248014at2759"/>
<comment type="catalytic activity">
    <reaction evidence="2">
        <text>Thiol-dependent hydrolysis of ester, thioester, amide, peptide and isopeptide bonds formed by the C-terminal Gly of ubiquitin (a 76-residue protein attached to proteins as an intracellular targeting signal).</text>
        <dbReference type="EC" id="3.4.19.12"/>
    </reaction>
</comment>
<dbReference type="PROSITE" id="PS00972">
    <property type="entry name" value="USP_1"/>
    <property type="match status" value="1"/>
</dbReference>
<dbReference type="InterPro" id="IPR038765">
    <property type="entry name" value="Papain-like_cys_pep_sf"/>
</dbReference>
<comment type="function">
    <text evidence="2">Recognizes and hydrolyzes the peptide bond at the C-terminal Gly of ubiquitin. Involved in the processing of poly-ubiquitin precursors as well as that of ubiquitinated proteins.</text>
</comment>
<keyword evidence="2" id="KW-0788">Thiol protease</keyword>
<evidence type="ECO:0000256" key="1">
    <source>
        <dbReference type="ARBA" id="ARBA00009085"/>
    </source>
</evidence>
<dbReference type="GO" id="GO:0006508">
    <property type="term" value="P:proteolysis"/>
    <property type="evidence" value="ECO:0007669"/>
    <property type="project" value="UniProtKB-KW"/>
</dbReference>
<dbReference type="Gene3D" id="3.90.70.10">
    <property type="entry name" value="Cysteine proteinases"/>
    <property type="match status" value="1"/>
</dbReference>
<dbReference type="Gramene" id="rna-gnl|WGS:NBSK|LSAT_2X67341_mrna">
    <property type="protein sequence ID" value="cds-PLY80472.1"/>
    <property type="gene ID" value="gene-LSAT_2X67341"/>
</dbReference>